<dbReference type="RefSeq" id="WP_124026301.1">
    <property type="nucleotide sequence ID" value="NZ_JBHRSN010000005.1"/>
</dbReference>
<keyword evidence="3" id="KW-1185">Reference proteome</keyword>
<proteinExistence type="predicted"/>
<evidence type="ECO:0000313" key="3">
    <source>
        <dbReference type="Proteomes" id="UP000275281"/>
    </source>
</evidence>
<dbReference type="OrthoDB" id="5700966at2"/>
<dbReference type="AlphaFoldDB" id="A0A3N5Y488"/>
<evidence type="ECO:0000256" key="1">
    <source>
        <dbReference type="SAM" id="Phobius"/>
    </source>
</evidence>
<keyword evidence="1" id="KW-1133">Transmembrane helix</keyword>
<gene>
    <name evidence="2" type="ORF">DRW07_02520</name>
</gene>
<protein>
    <recommendedName>
        <fullName evidence="4">Type II secretion system protein M</fullName>
    </recommendedName>
</protein>
<dbReference type="EMBL" id="RPOK01000001">
    <property type="protein sequence ID" value="RPJ68300.1"/>
    <property type="molecule type" value="Genomic_DNA"/>
</dbReference>
<sequence length="196" mass="22719">MDALKEQFTEQWLEAKQQIASNVRLRVSLWIMLFIVLVYPALVLHDYKLSLDNEITKSLEREARVLRTANESAWFERAEKAKETSTQIERYFWQAESAGIAKATLLQTLNEWTTQSGFSNAQVRLEEPFMIEGQDSIYRIAGQIDITFEAKNSMALLEKIESNEKKIIIESMEIAQRTRPVHKLVIAAYFQVERSS</sequence>
<organism evidence="2 3">
    <name type="scientific">Alteromonas sediminis</name>
    <dbReference type="NCBI Taxonomy" id="2259342"/>
    <lineage>
        <taxon>Bacteria</taxon>
        <taxon>Pseudomonadati</taxon>
        <taxon>Pseudomonadota</taxon>
        <taxon>Gammaproteobacteria</taxon>
        <taxon>Alteromonadales</taxon>
        <taxon>Alteromonadaceae</taxon>
        <taxon>Alteromonas/Salinimonas group</taxon>
        <taxon>Alteromonas</taxon>
    </lineage>
</organism>
<reference evidence="2 3" key="1">
    <citation type="submission" date="2018-11" db="EMBL/GenBank/DDBJ databases">
        <authorList>
            <person name="Ye M.-Q."/>
            <person name="Du Z.-J."/>
        </authorList>
    </citation>
    <scope>NUCLEOTIDE SEQUENCE [LARGE SCALE GENOMIC DNA]</scope>
    <source>
        <strain evidence="2 3">U0105</strain>
    </source>
</reference>
<comment type="caution">
    <text evidence="2">The sequence shown here is derived from an EMBL/GenBank/DDBJ whole genome shotgun (WGS) entry which is preliminary data.</text>
</comment>
<accession>A0A3N5Y488</accession>
<keyword evidence="1" id="KW-0812">Transmembrane</keyword>
<name>A0A3N5Y488_9ALTE</name>
<evidence type="ECO:0008006" key="4">
    <source>
        <dbReference type="Google" id="ProtNLM"/>
    </source>
</evidence>
<evidence type="ECO:0000313" key="2">
    <source>
        <dbReference type="EMBL" id="RPJ68300.1"/>
    </source>
</evidence>
<feature type="transmembrane region" description="Helical" evidence="1">
    <location>
        <begin position="27"/>
        <end position="44"/>
    </location>
</feature>
<keyword evidence="1" id="KW-0472">Membrane</keyword>
<dbReference type="Proteomes" id="UP000275281">
    <property type="component" value="Unassembled WGS sequence"/>
</dbReference>